<name>A0A371GV66_MUCPR</name>
<reference evidence="1" key="1">
    <citation type="submission" date="2018-05" db="EMBL/GenBank/DDBJ databases">
        <title>Draft genome of Mucuna pruriens seed.</title>
        <authorList>
            <person name="Nnadi N.E."/>
            <person name="Vos R."/>
            <person name="Hasami M.H."/>
            <person name="Devisetty U.K."/>
            <person name="Aguiy J.C."/>
        </authorList>
    </citation>
    <scope>NUCLEOTIDE SEQUENCE [LARGE SCALE GENOMIC DNA]</scope>
    <source>
        <strain evidence="1">JCA_2017</strain>
    </source>
</reference>
<proteinExistence type="predicted"/>
<dbReference type="SUPFAM" id="SSF56672">
    <property type="entry name" value="DNA/RNA polymerases"/>
    <property type="match status" value="1"/>
</dbReference>
<dbReference type="Gene3D" id="3.30.70.270">
    <property type="match status" value="1"/>
</dbReference>
<sequence length="71" mass="8396">MKLGYYQISIREEDRYKTTFWTLQMECNVARFKNALNDALIFSKNINQHIEHLNKFIEIMKENGLVVSAKG</sequence>
<evidence type="ECO:0000313" key="1">
    <source>
        <dbReference type="EMBL" id="RDX94441.1"/>
    </source>
</evidence>
<feature type="non-terminal residue" evidence="1">
    <location>
        <position position="1"/>
    </location>
</feature>
<dbReference type="OrthoDB" id="1914518at2759"/>
<evidence type="ECO:0000313" key="2">
    <source>
        <dbReference type="Proteomes" id="UP000257109"/>
    </source>
</evidence>
<protein>
    <submittedName>
        <fullName evidence="1">Uncharacterized protein</fullName>
    </submittedName>
</protein>
<organism evidence="1 2">
    <name type="scientific">Mucuna pruriens</name>
    <name type="common">Velvet bean</name>
    <name type="synonym">Dolichos pruriens</name>
    <dbReference type="NCBI Taxonomy" id="157652"/>
    <lineage>
        <taxon>Eukaryota</taxon>
        <taxon>Viridiplantae</taxon>
        <taxon>Streptophyta</taxon>
        <taxon>Embryophyta</taxon>
        <taxon>Tracheophyta</taxon>
        <taxon>Spermatophyta</taxon>
        <taxon>Magnoliopsida</taxon>
        <taxon>eudicotyledons</taxon>
        <taxon>Gunneridae</taxon>
        <taxon>Pentapetalae</taxon>
        <taxon>rosids</taxon>
        <taxon>fabids</taxon>
        <taxon>Fabales</taxon>
        <taxon>Fabaceae</taxon>
        <taxon>Papilionoideae</taxon>
        <taxon>50 kb inversion clade</taxon>
        <taxon>NPAAA clade</taxon>
        <taxon>indigoferoid/millettioid clade</taxon>
        <taxon>Phaseoleae</taxon>
        <taxon>Mucuna</taxon>
    </lineage>
</organism>
<dbReference type="EMBL" id="QJKJ01004374">
    <property type="protein sequence ID" value="RDX94441.1"/>
    <property type="molecule type" value="Genomic_DNA"/>
</dbReference>
<dbReference type="AlphaFoldDB" id="A0A371GV66"/>
<dbReference type="Proteomes" id="UP000257109">
    <property type="component" value="Unassembled WGS sequence"/>
</dbReference>
<comment type="caution">
    <text evidence="1">The sequence shown here is derived from an EMBL/GenBank/DDBJ whole genome shotgun (WGS) entry which is preliminary data.</text>
</comment>
<dbReference type="InterPro" id="IPR043502">
    <property type="entry name" value="DNA/RNA_pol_sf"/>
</dbReference>
<gene>
    <name evidence="1" type="ORF">CR513_23184</name>
</gene>
<accession>A0A371GV66</accession>
<dbReference type="InterPro" id="IPR043128">
    <property type="entry name" value="Rev_trsase/Diguanyl_cyclase"/>
</dbReference>
<keyword evidence="2" id="KW-1185">Reference proteome</keyword>